<dbReference type="PROSITE" id="PS50157">
    <property type="entry name" value="ZINC_FINGER_C2H2_2"/>
    <property type="match status" value="10"/>
</dbReference>
<feature type="domain" description="ZAD" evidence="11">
    <location>
        <begin position="13"/>
        <end position="91"/>
    </location>
</feature>
<evidence type="ECO:0000256" key="3">
    <source>
        <dbReference type="ARBA" id="ARBA00022737"/>
    </source>
</evidence>
<evidence type="ECO:0000256" key="1">
    <source>
        <dbReference type="ARBA" id="ARBA00004123"/>
    </source>
</evidence>
<feature type="domain" description="C2H2-type" evidence="10">
    <location>
        <begin position="393"/>
        <end position="420"/>
    </location>
</feature>
<proteinExistence type="evidence at transcript level"/>
<accession>U5EM99</accession>
<keyword evidence="2 8" id="KW-0479">Metal-binding</keyword>
<dbReference type="InterPro" id="IPR012934">
    <property type="entry name" value="Znf_AD"/>
</dbReference>
<dbReference type="PANTHER" id="PTHR24379">
    <property type="entry name" value="KRAB AND ZINC FINGER DOMAIN-CONTAINING"/>
    <property type="match status" value="1"/>
</dbReference>
<dbReference type="FunFam" id="3.30.160.60:FF:000630">
    <property type="entry name" value="Zinc finger protein 180"/>
    <property type="match status" value="1"/>
</dbReference>
<feature type="compositionally biased region" description="Polar residues" evidence="9">
    <location>
        <begin position="245"/>
        <end position="258"/>
    </location>
</feature>
<dbReference type="SMART" id="SM00868">
    <property type="entry name" value="zf-AD"/>
    <property type="match status" value="1"/>
</dbReference>
<keyword evidence="4 7" id="KW-0863">Zinc-finger</keyword>
<feature type="compositionally biased region" description="Low complexity" evidence="9">
    <location>
        <begin position="785"/>
        <end position="794"/>
    </location>
</feature>
<evidence type="ECO:0000259" key="11">
    <source>
        <dbReference type="PROSITE" id="PS51915"/>
    </source>
</evidence>
<comment type="subcellular location">
    <subcellularLocation>
        <location evidence="1">Nucleus</location>
    </subcellularLocation>
</comment>
<evidence type="ECO:0000256" key="6">
    <source>
        <dbReference type="ARBA" id="ARBA00023242"/>
    </source>
</evidence>
<feature type="binding site" evidence="8">
    <location>
        <position position="15"/>
    </location>
    <ligand>
        <name>Zn(2+)</name>
        <dbReference type="ChEBI" id="CHEBI:29105"/>
    </ligand>
</feature>
<dbReference type="FunFam" id="3.30.160.60:FF:000100">
    <property type="entry name" value="Zinc finger 45-like"/>
    <property type="match status" value="1"/>
</dbReference>
<feature type="domain" description="C2H2-type" evidence="10">
    <location>
        <begin position="561"/>
        <end position="588"/>
    </location>
</feature>
<dbReference type="FunFam" id="3.30.160.60:FF:000358">
    <property type="entry name" value="zinc finger protein 24"/>
    <property type="match status" value="1"/>
</dbReference>
<evidence type="ECO:0000256" key="8">
    <source>
        <dbReference type="PROSITE-ProRule" id="PRU01263"/>
    </source>
</evidence>
<feature type="domain" description="C2H2-type" evidence="10">
    <location>
        <begin position="449"/>
        <end position="476"/>
    </location>
</feature>
<dbReference type="SMART" id="SM00355">
    <property type="entry name" value="ZnF_C2H2"/>
    <property type="match status" value="10"/>
</dbReference>
<feature type="region of interest" description="Disordered" evidence="9">
    <location>
        <begin position="241"/>
        <end position="260"/>
    </location>
</feature>
<feature type="domain" description="C2H2-type" evidence="10">
    <location>
        <begin position="421"/>
        <end position="448"/>
    </location>
</feature>
<evidence type="ECO:0000256" key="9">
    <source>
        <dbReference type="SAM" id="MobiDB-lite"/>
    </source>
</evidence>
<feature type="domain" description="C2H2-type" evidence="10">
    <location>
        <begin position="534"/>
        <end position="561"/>
    </location>
</feature>
<evidence type="ECO:0000256" key="5">
    <source>
        <dbReference type="ARBA" id="ARBA00022833"/>
    </source>
</evidence>
<evidence type="ECO:0000313" key="12">
    <source>
        <dbReference type="EMBL" id="JAB55321.1"/>
    </source>
</evidence>
<dbReference type="InterPro" id="IPR013087">
    <property type="entry name" value="Znf_C2H2_type"/>
</dbReference>
<dbReference type="Gene3D" id="3.30.160.60">
    <property type="entry name" value="Classic Zinc Finger"/>
    <property type="match status" value="6"/>
</dbReference>
<dbReference type="FunFam" id="3.30.160.60:FF:000145">
    <property type="entry name" value="Zinc finger protein 574"/>
    <property type="match status" value="1"/>
</dbReference>
<feature type="domain" description="C2H2-type" evidence="10">
    <location>
        <begin position="505"/>
        <end position="532"/>
    </location>
</feature>
<dbReference type="AlphaFoldDB" id="U5EM99"/>
<keyword evidence="5 8" id="KW-0862">Zinc</keyword>
<feature type="domain" description="C2H2-type" evidence="10">
    <location>
        <begin position="477"/>
        <end position="504"/>
    </location>
</feature>
<dbReference type="Pfam" id="PF07776">
    <property type="entry name" value="zf-AD"/>
    <property type="match status" value="1"/>
</dbReference>
<dbReference type="GO" id="GO:0005634">
    <property type="term" value="C:nucleus"/>
    <property type="evidence" value="ECO:0007669"/>
    <property type="project" value="UniProtKB-SubCell"/>
</dbReference>
<feature type="binding site" evidence="8">
    <location>
        <position position="67"/>
    </location>
    <ligand>
        <name>Zn(2+)</name>
        <dbReference type="ChEBI" id="CHEBI:29105"/>
    </ligand>
</feature>
<keyword evidence="3" id="KW-0677">Repeat</keyword>
<feature type="region of interest" description="Disordered" evidence="9">
    <location>
        <begin position="774"/>
        <end position="794"/>
    </location>
</feature>
<sequence length="982" mass="110030">EIDQRNEELINKRICRFCLTQDEPLSNIYKRENKIQTSLPLTLQIMACVSIEVYPNDGMPSTICDTCRLLMDHSYRFKQICKKADSLLKAYPLTGKWPEKLNLPEDFVKKKIVVPQKPPIEITGGAVLKRIATKPIVKEPEAKKPRTITAPIPENKKVEVIHNSTIENIPIQLHNPDDNVPKMKIIQITGNDLKLAATAVTQIPARATSSAATVVSAPKAKIPTSPQQNINDAVITIKRERISPPKQQQKSATLTANAQPKLLNKINSGQSVPGKPKILNNLTAIQKNSNREVTYLQTTDGENVRIISSVVDESKSGGDFSAPDPIKDAAQIETYVFPCELCERSFPLKQLLDIHMKNHERERNFTCDICQKKFFSKYDLGKHFLTHTGERPFECVVCKAAFSRSTLLHRHQKTHKDSPKLVCQYCEKTFLAQVDLDRHIVNHEKKRPFQCGKCEKSFAYKQGLERHEVIHAKDQPFPCEYCDKSFTTAGKLARHLTAHAGDRPYPCKLCSKSFLLSHHLTRHLRSHSSGYGTYKCVDCGKNFGSQDDLIYHSAVHATETLTCPLCKEHFQSVDEVTEHIRSHTESDQYACDYCDLLFTNEEKLFAHCDSDHANELCTERLEMSDENEEEQQQQQQIIKTEQFELPASANTDENQFIIEEINVDEQGQQTVTTTVQISNNSMPVNFEGISDLQIDMNANDDEENGDLVDDPDEFIASINASKENLKKITPTKIKSEPKEGLKILSVQTIKGPEKQTQIQRKIDEYVKTVATKKVATAPETKPAEPKSSSPLNKNSKVQDVLKNLPKGVTITKQPAKAKQTEITPSQMVTKEGESKNTPVVIPKHSGITILPTKQKHEAKNMEKSPVATAKALLSVAAPQIEKKSQPIMSTAINSVTEMAPKKLASVSPPSKLHSPVSTTKTVDSNARQSKLIEMKIGDKMVKVQKVVMTKSEIAAMQQEGKIEMKNGQMILKQTYAPSSKKK</sequence>
<feature type="domain" description="C2H2-type" evidence="10">
    <location>
        <begin position="589"/>
        <end position="615"/>
    </location>
</feature>
<feature type="binding site" evidence="8">
    <location>
        <position position="18"/>
    </location>
    <ligand>
        <name>Zn(2+)</name>
        <dbReference type="ChEBI" id="CHEBI:29105"/>
    </ligand>
</feature>
<dbReference type="Gene3D" id="3.40.1800.20">
    <property type="match status" value="1"/>
</dbReference>
<dbReference type="Pfam" id="PF00096">
    <property type="entry name" value="zf-C2H2"/>
    <property type="match status" value="5"/>
</dbReference>
<keyword evidence="6" id="KW-0539">Nucleus</keyword>
<feature type="non-terminal residue" evidence="12">
    <location>
        <position position="1"/>
    </location>
</feature>
<protein>
    <submittedName>
        <fullName evidence="12">Uncharacterized protein</fullName>
    </submittedName>
</protein>
<evidence type="ECO:0000256" key="2">
    <source>
        <dbReference type="ARBA" id="ARBA00022723"/>
    </source>
</evidence>
<organism evidence="12">
    <name type="scientific">Corethrella appendiculata</name>
    <dbReference type="NCBI Taxonomy" id="1370023"/>
    <lineage>
        <taxon>Eukaryota</taxon>
        <taxon>Metazoa</taxon>
        <taxon>Ecdysozoa</taxon>
        <taxon>Arthropoda</taxon>
        <taxon>Hexapoda</taxon>
        <taxon>Insecta</taxon>
        <taxon>Pterygota</taxon>
        <taxon>Neoptera</taxon>
        <taxon>Endopterygota</taxon>
        <taxon>Diptera</taxon>
        <taxon>Nematocera</taxon>
        <taxon>Culicoidea</taxon>
        <taxon>Chaoboridae</taxon>
        <taxon>Corethrella</taxon>
    </lineage>
</organism>
<name>U5EM99_9DIPT</name>
<evidence type="ECO:0000259" key="10">
    <source>
        <dbReference type="PROSITE" id="PS50157"/>
    </source>
</evidence>
<feature type="domain" description="C2H2-type" evidence="10">
    <location>
        <begin position="365"/>
        <end position="392"/>
    </location>
</feature>
<dbReference type="PROSITE" id="PS51915">
    <property type="entry name" value="ZAD"/>
    <property type="match status" value="1"/>
</dbReference>
<dbReference type="PANTHER" id="PTHR24379:SF121">
    <property type="entry name" value="C2H2-TYPE DOMAIN-CONTAINING PROTEIN"/>
    <property type="match status" value="1"/>
</dbReference>
<dbReference type="SUPFAM" id="SSF57716">
    <property type="entry name" value="Glucocorticoid receptor-like (DNA-binding domain)"/>
    <property type="match status" value="1"/>
</dbReference>
<evidence type="ECO:0000256" key="7">
    <source>
        <dbReference type="PROSITE-ProRule" id="PRU00042"/>
    </source>
</evidence>
<reference evidence="12" key="1">
    <citation type="journal article" date="2014" name="Insect Biochem. Mol. Biol.">
        <title>An insight into the sialome of the frog biting fly, Corethrella appendiculata.</title>
        <authorList>
            <person name="Ribeiro J.M.C."/>
            <person name="Chagas A.C."/>
            <person name="Pham V.M."/>
            <person name="Lounibos L.P."/>
            <person name="Calvo E."/>
        </authorList>
    </citation>
    <scope>NUCLEOTIDE SEQUENCE</scope>
    <source>
        <tissue evidence="12">Salivary glands</tissue>
    </source>
</reference>
<dbReference type="PROSITE" id="PS00028">
    <property type="entry name" value="ZINC_FINGER_C2H2_1"/>
    <property type="match status" value="10"/>
</dbReference>
<dbReference type="EMBL" id="GANO01004550">
    <property type="protein sequence ID" value="JAB55321.1"/>
    <property type="molecule type" value="mRNA"/>
</dbReference>
<dbReference type="InterPro" id="IPR036236">
    <property type="entry name" value="Znf_C2H2_sf"/>
</dbReference>
<dbReference type="GO" id="GO:0008270">
    <property type="term" value="F:zinc ion binding"/>
    <property type="evidence" value="ECO:0007669"/>
    <property type="project" value="UniProtKB-UniRule"/>
</dbReference>
<feature type="binding site" evidence="8">
    <location>
        <position position="64"/>
    </location>
    <ligand>
        <name>Zn(2+)</name>
        <dbReference type="ChEBI" id="CHEBI:29105"/>
    </ligand>
</feature>
<evidence type="ECO:0000256" key="4">
    <source>
        <dbReference type="ARBA" id="ARBA00022771"/>
    </source>
</evidence>
<dbReference type="SUPFAM" id="SSF57667">
    <property type="entry name" value="beta-beta-alpha zinc fingers"/>
    <property type="match status" value="6"/>
</dbReference>
<feature type="domain" description="C2H2-type" evidence="10">
    <location>
        <begin position="337"/>
        <end position="364"/>
    </location>
</feature>